<accession>W1IUQ9</accession>
<protein>
    <submittedName>
        <fullName evidence="2">Uncharacterized protein</fullName>
    </submittedName>
</protein>
<proteinExistence type="predicted"/>
<keyword evidence="1" id="KW-0812">Transmembrane</keyword>
<evidence type="ECO:0000313" key="3">
    <source>
        <dbReference type="Proteomes" id="UP000019202"/>
    </source>
</evidence>
<dbReference type="RefSeq" id="WP_156935860.1">
    <property type="nucleotide sequence ID" value="NZ_CAWLWS010000046.1"/>
</dbReference>
<gene>
    <name evidence="2" type="ORF">XSR1_140043</name>
</gene>
<sequence length="55" mass="5707">MKTGQPKFPATVYLLGLSLFTMGSSEFLIAGGLAGAPLLAIATLLVIATLCWQLP</sequence>
<name>W1IUQ9_9GAMM</name>
<dbReference type="Proteomes" id="UP000019202">
    <property type="component" value="Unassembled WGS sequence"/>
</dbReference>
<keyword evidence="1" id="KW-0472">Membrane</keyword>
<reference evidence="2" key="1">
    <citation type="submission" date="2013-11" db="EMBL/GenBank/DDBJ databases">
        <title>Draft genome sequence and annotation of the entomopathogenic bacteria, Xenorhabdus cabanillasi strain JM26 and Xenorhabdus szentirmai strain DSM 16338.</title>
        <authorList>
            <person name="Gualtieri M."/>
            <person name="Ogier J.C."/>
            <person name="Pages S."/>
            <person name="Givaudan A."/>
            <person name="Gaudriault S."/>
        </authorList>
    </citation>
    <scope>NUCLEOTIDE SEQUENCE [LARGE SCALE GENOMIC DNA]</scope>
    <source>
        <strain evidence="2">DSM 16338</strain>
    </source>
</reference>
<keyword evidence="1" id="KW-1133">Transmembrane helix</keyword>
<dbReference type="GeneID" id="97127005"/>
<evidence type="ECO:0000313" key="2">
    <source>
        <dbReference type="EMBL" id="CDL81573.1"/>
    </source>
</evidence>
<dbReference type="AlphaFoldDB" id="W1IUQ9"/>
<evidence type="ECO:0000256" key="1">
    <source>
        <dbReference type="SAM" id="Phobius"/>
    </source>
</evidence>
<comment type="caution">
    <text evidence="2">The sequence shown here is derived from an EMBL/GenBank/DDBJ whole genome shotgun (WGS) entry which is preliminary data.</text>
</comment>
<feature type="transmembrane region" description="Helical" evidence="1">
    <location>
        <begin position="36"/>
        <end position="54"/>
    </location>
</feature>
<dbReference type="EMBL" id="CBXF010000046">
    <property type="protein sequence ID" value="CDL81573.1"/>
    <property type="molecule type" value="Genomic_DNA"/>
</dbReference>
<keyword evidence="3" id="KW-1185">Reference proteome</keyword>
<organism evidence="2 3">
    <name type="scientific">Xenorhabdus szentirmaii DSM 16338</name>
    <dbReference type="NCBI Taxonomy" id="1427518"/>
    <lineage>
        <taxon>Bacteria</taxon>
        <taxon>Pseudomonadati</taxon>
        <taxon>Pseudomonadota</taxon>
        <taxon>Gammaproteobacteria</taxon>
        <taxon>Enterobacterales</taxon>
        <taxon>Morganellaceae</taxon>
        <taxon>Xenorhabdus</taxon>
    </lineage>
</organism>
<dbReference type="STRING" id="1427518.XSR1_140043"/>